<dbReference type="Proteomes" id="UP000242683">
    <property type="component" value="Unassembled WGS sequence"/>
</dbReference>
<sequence>MCAPLASPLRARPGLSFRALFYSGVWLPIFKEQENEKIKEADMRRPFDTSRAGSGFLHGSRFARGILNPRSKRVERSETVAAADMPDTTTTGKGGSAQADTPGREEASPTKAGKTPDETTEHCFA</sequence>
<gene>
    <name evidence="2" type="ORF">HK23_06015</name>
</gene>
<comment type="caution">
    <text evidence="2">The sequence shown here is derived from an EMBL/GenBank/DDBJ whole genome shotgun (WGS) entry which is preliminary data.</text>
</comment>
<feature type="region of interest" description="Disordered" evidence="1">
    <location>
        <begin position="67"/>
        <end position="125"/>
    </location>
</feature>
<proteinExistence type="predicted"/>
<evidence type="ECO:0000313" key="2">
    <source>
        <dbReference type="EMBL" id="OUJ05328.1"/>
    </source>
</evidence>
<dbReference type="EMBL" id="JOPG01000020">
    <property type="protein sequence ID" value="OUJ05328.1"/>
    <property type="molecule type" value="Genomic_DNA"/>
</dbReference>
<feature type="compositionally biased region" description="Basic and acidic residues" evidence="1">
    <location>
        <begin position="102"/>
        <end position="125"/>
    </location>
</feature>
<reference evidence="3" key="1">
    <citation type="submission" date="2014-06" db="EMBL/GenBank/DDBJ databases">
        <authorList>
            <person name="Winans N.J."/>
            <person name="Newell P.D."/>
            <person name="Douglas A.E."/>
        </authorList>
    </citation>
    <scope>NUCLEOTIDE SEQUENCE [LARGE SCALE GENOMIC DNA]</scope>
    <source>
        <strain evidence="3">DsW_057</strain>
    </source>
</reference>
<accession>A0A1Y3G4R4</accession>
<protein>
    <submittedName>
        <fullName evidence="2">Uncharacterized protein</fullName>
    </submittedName>
</protein>
<evidence type="ECO:0000313" key="3">
    <source>
        <dbReference type="Proteomes" id="UP000242683"/>
    </source>
</evidence>
<dbReference type="AlphaFoldDB" id="A0A1Y3G4R4"/>
<name>A0A1Y3G4R4_9PROT</name>
<evidence type="ECO:0000256" key="1">
    <source>
        <dbReference type="SAM" id="MobiDB-lite"/>
    </source>
</evidence>
<organism evidence="2 3">
    <name type="scientific">Acetobacter malorum</name>
    <dbReference type="NCBI Taxonomy" id="178901"/>
    <lineage>
        <taxon>Bacteria</taxon>
        <taxon>Pseudomonadati</taxon>
        <taxon>Pseudomonadota</taxon>
        <taxon>Alphaproteobacteria</taxon>
        <taxon>Acetobacterales</taxon>
        <taxon>Acetobacteraceae</taxon>
        <taxon>Acetobacter</taxon>
    </lineage>
</organism>